<accession>A0A4R6XW21</accession>
<dbReference type="GO" id="GO:0016787">
    <property type="term" value="F:hydrolase activity"/>
    <property type="evidence" value="ECO:0007669"/>
    <property type="project" value="TreeGrafter"/>
</dbReference>
<evidence type="ECO:0000256" key="1">
    <source>
        <dbReference type="ARBA" id="ARBA00004141"/>
    </source>
</evidence>
<comment type="similarity">
    <text evidence="2">Belongs to the TMEM86 family.</text>
</comment>
<feature type="transmembrane region" description="Helical" evidence="6">
    <location>
        <begin position="78"/>
        <end position="96"/>
    </location>
</feature>
<evidence type="ECO:0000256" key="3">
    <source>
        <dbReference type="ARBA" id="ARBA00022692"/>
    </source>
</evidence>
<feature type="transmembrane region" description="Helical" evidence="6">
    <location>
        <begin position="52"/>
        <end position="71"/>
    </location>
</feature>
<gene>
    <name evidence="7" type="ORF">C8D91_1122</name>
</gene>
<reference evidence="7 8" key="1">
    <citation type="submission" date="2019-03" db="EMBL/GenBank/DDBJ databases">
        <title>Genomic Encyclopedia of Type Strains, Phase IV (KMG-IV): sequencing the most valuable type-strain genomes for metagenomic binning, comparative biology and taxonomic classification.</title>
        <authorList>
            <person name="Goeker M."/>
        </authorList>
    </citation>
    <scope>NUCLEOTIDE SEQUENCE [LARGE SCALE GENOMIC DNA]</scope>
    <source>
        <strain evidence="7 8">DSM 25488</strain>
    </source>
</reference>
<evidence type="ECO:0000256" key="4">
    <source>
        <dbReference type="ARBA" id="ARBA00022989"/>
    </source>
</evidence>
<feature type="transmembrane region" description="Helical" evidence="6">
    <location>
        <begin position="160"/>
        <end position="179"/>
    </location>
</feature>
<evidence type="ECO:0000256" key="2">
    <source>
        <dbReference type="ARBA" id="ARBA00007375"/>
    </source>
</evidence>
<dbReference type="InterPro" id="IPR012506">
    <property type="entry name" value="TMEM86B-like"/>
</dbReference>
<dbReference type="Proteomes" id="UP000295724">
    <property type="component" value="Unassembled WGS sequence"/>
</dbReference>
<sequence>MTLLLPVVCLFACALSLGFESRNQTALASKTKFLASLAFVGFAWDMGAMNSTYGQWVFIGLLMSLMGDVLLTLKGHKHAFISGLLFFMLAHLFYAWAFFKTGFNGSKLPMTLPTVILAVTITALWLRPHLTGLYAFAIPVYLFVIAVMLIFAWSNLSVTAWWWIVTGATLFAMSDLLVARNRFIQANSIHRIIGLPKYYLAQLMLAYSINLIP</sequence>
<name>A0A4R6XW21_9GAMM</name>
<keyword evidence="5 6" id="KW-0472">Membrane</keyword>
<proteinExistence type="inferred from homology"/>
<keyword evidence="3 6" id="KW-0812">Transmembrane</keyword>
<feature type="transmembrane region" description="Helical" evidence="6">
    <location>
        <begin position="133"/>
        <end position="154"/>
    </location>
</feature>
<dbReference type="RefSeq" id="WP_099019256.1">
    <property type="nucleotide sequence ID" value="NZ_NIHB01000002.1"/>
</dbReference>
<organism evidence="7 8">
    <name type="scientific">Marinicella litoralis</name>
    <dbReference type="NCBI Taxonomy" id="644220"/>
    <lineage>
        <taxon>Bacteria</taxon>
        <taxon>Pseudomonadati</taxon>
        <taxon>Pseudomonadota</taxon>
        <taxon>Gammaproteobacteria</taxon>
        <taxon>Lysobacterales</taxon>
        <taxon>Marinicellaceae</taxon>
        <taxon>Marinicella</taxon>
    </lineage>
</organism>
<evidence type="ECO:0000313" key="7">
    <source>
        <dbReference type="EMBL" id="TDR22630.1"/>
    </source>
</evidence>
<feature type="transmembrane region" description="Helical" evidence="6">
    <location>
        <begin position="108"/>
        <end position="126"/>
    </location>
</feature>
<dbReference type="OrthoDB" id="345840at2"/>
<comment type="caution">
    <text evidence="7">The sequence shown here is derived from an EMBL/GenBank/DDBJ whole genome shotgun (WGS) entry which is preliminary data.</text>
</comment>
<evidence type="ECO:0000313" key="8">
    <source>
        <dbReference type="Proteomes" id="UP000295724"/>
    </source>
</evidence>
<dbReference type="GO" id="GO:0016020">
    <property type="term" value="C:membrane"/>
    <property type="evidence" value="ECO:0007669"/>
    <property type="project" value="UniProtKB-SubCell"/>
</dbReference>
<dbReference type="AlphaFoldDB" id="A0A4R6XW21"/>
<dbReference type="EMBL" id="SNZB01000002">
    <property type="protein sequence ID" value="TDR22630.1"/>
    <property type="molecule type" value="Genomic_DNA"/>
</dbReference>
<protein>
    <submittedName>
        <fullName evidence="7">Putative membrane protein YhhN</fullName>
    </submittedName>
</protein>
<keyword evidence="4 6" id="KW-1133">Transmembrane helix</keyword>
<comment type="subcellular location">
    <subcellularLocation>
        <location evidence="1">Membrane</location>
        <topology evidence="1">Multi-pass membrane protein</topology>
    </subcellularLocation>
</comment>
<dbReference type="PANTHER" id="PTHR31885:SF6">
    <property type="entry name" value="GH04784P"/>
    <property type="match status" value="1"/>
</dbReference>
<evidence type="ECO:0000256" key="6">
    <source>
        <dbReference type="SAM" id="Phobius"/>
    </source>
</evidence>
<dbReference type="PANTHER" id="PTHR31885">
    <property type="entry name" value="GH04784P"/>
    <property type="match status" value="1"/>
</dbReference>
<dbReference type="Pfam" id="PF07947">
    <property type="entry name" value="YhhN"/>
    <property type="match status" value="1"/>
</dbReference>
<evidence type="ECO:0000256" key="5">
    <source>
        <dbReference type="ARBA" id="ARBA00023136"/>
    </source>
</evidence>
<keyword evidence="8" id="KW-1185">Reference proteome</keyword>